<organism evidence="11 12">
    <name type="scientific">Glomus cerebriforme</name>
    <dbReference type="NCBI Taxonomy" id="658196"/>
    <lineage>
        <taxon>Eukaryota</taxon>
        <taxon>Fungi</taxon>
        <taxon>Fungi incertae sedis</taxon>
        <taxon>Mucoromycota</taxon>
        <taxon>Glomeromycotina</taxon>
        <taxon>Glomeromycetes</taxon>
        <taxon>Glomerales</taxon>
        <taxon>Glomeraceae</taxon>
        <taxon>Glomus</taxon>
    </lineage>
</organism>
<dbReference type="GO" id="GO:0046872">
    <property type="term" value="F:metal ion binding"/>
    <property type="evidence" value="ECO:0007669"/>
    <property type="project" value="UniProtKB-KW"/>
</dbReference>
<dbReference type="InterPro" id="IPR007863">
    <property type="entry name" value="Peptidase_M16_C"/>
</dbReference>
<dbReference type="InterPro" id="IPR032632">
    <property type="entry name" value="Peptidase_M16_M"/>
</dbReference>
<dbReference type="SUPFAM" id="SSF63411">
    <property type="entry name" value="LuxS/MPP-like metallohydrolase"/>
    <property type="match status" value="2"/>
</dbReference>
<evidence type="ECO:0000259" key="10">
    <source>
        <dbReference type="Pfam" id="PF16187"/>
    </source>
</evidence>
<evidence type="ECO:0000256" key="2">
    <source>
        <dbReference type="ARBA" id="ARBA00022670"/>
    </source>
</evidence>
<dbReference type="Pfam" id="PF00675">
    <property type="entry name" value="Peptidase_M16"/>
    <property type="match status" value="1"/>
</dbReference>
<keyword evidence="3" id="KW-0479">Metal-binding</keyword>
<dbReference type="PANTHER" id="PTHR43690:SF18">
    <property type="entry name" value="INSULIN-DEGRADING ENZYME-RELATED"/>
    <property type="match status" value="1"/>
</dbReference>
<keyword evidence="5" id="KW-0862">Zinc</keyword>
<feature type="domain" description="Peptidase M16 C-terminal" evidence="9">
    <location>
        <begin position="284"/>
        <end position="369"/>
    </location>
</feature>
<dbReference type="STRING" id="658196.A0A397T9K4"/>
<keyword evidence="4" id="KW-0378">Hydrolase</keyword>
<dbReference type="InterPro" id="IPR001431">
    <property type="entry name" value="Pept_M16_Zn_BS"/>
</dbReference>
<dbReference type="PROSITE" id="PS00143">
    <property type="entry name" value="INSULINASE"/>
    <property type="match status" value="1"/>
</dbReference>
<feature type="domain" description="Peptidase M16 middle/third" evidence="10">
    <location>
        <begin position="375"/>
        <end position="492"/>
    </location>
</feature>
<dbReference type="OrthoDB" id="952271at2759"/>
<evidence type="ECO:0000256" key="4">
    <source>
        <dbReference type="ARBA" id="ARBA00022801"/>
    </source>
</evidence>
<feature type="domain" description="Peptidase M16 N-terminal" evidence="8">
    <location>
        <begin position="50"/>
        <end position="186"/>
    </location>
</feature>
<evidence type="ECO:0000256" key="3">
    <source>
        <dbReference type="ARBA" id="ARBA00022723"/>
    </source>
</evidence>
<dbReference type="FunFam" id="3.30.830.10:FF:000005">
    <property type="entry name" value="nardilysin isoform X1"/>
    <property type="match status" value="1"/>
</dbReference>
<gene>
    <name evidence="11" type="ORF">C1645_821798</name>
</gene>
<dbReference type="EMBL" id="QKYT01000147">
    <property type="protein sequence ID" value="RIA91634.1"/>
    <property type="molecule type" value="Genomic_DNA"/>
</dbReference>
<dbReference type="Proteomes" id="UP000265703">
    <property type="component" value="Unassembled WGS sequence"/>
</dbReference>
<dbReference type="InterPro" id="IPR011249">
    <property type="entry name" value="Metalloenz_LuxS/M16"/>
</dbReference>
<dbReference type="PANTHER" id="PTHR43690">
    <property type="entry name" value="NARDILYSIN"/>
    <property type="match status" value="1"/>
</dbReference>
<evidence type="ECO:0000256" key="6">
    <source>
        <dbReference type="ARBA" id="ARBA00023049"/>
    </source>
</evidence>
<name>A0A397T9K4_9GLOM</name>
<dbReference type="InterPro" id="IPR050626">
    <property type="entry name" value="Peptidase_M16"/>
</dbReference>
<accession>A0A397T9K4</accession>
<dbReference type="GO" id="GO:0051603">
    <property type="term" value="P:proteolysis involved in protein catabolic process"/>
    <property type="evidence" value="ECO:0007669"/>
    <property type="project" value="TreeGrafter"/>
</dbReference>
<evidence type="ECO:0000313" key="12">
    <source>
        <dbReference type="Proteomes" id="UP000265703"/>
    </source>
</evidence>
<keyword evidence="12" id="KW-1185">Reference proteome</keyword>
<dbReference type="Gene3D" id="3.30.830.10">
    <property type="entry name" value="Metalloenzyme, LuxS/M16 peptidase-like"/>
    <property type="match status" value="2"/>
</dbReference>
<dbReference type="GO" id="GO:0005739">
    <property type="term" value="C:mitochondrion"/>
    <property type="evidence" value="ECO:0007669"/>
    <property type="project" value="TreeGrafter"/>
</dbReference>
<evidence type="ECO:0000256" key="5">
    <source>
        <dbReference type="ARBA" id="ARBA00022833"/>
    </source>
</evidence>
<evidence type="ECO:0000259" key="9">
    <source>
        <dbReference type="Pfam" id="PF05193"/>
    </source>
</evidence>
<protein>
    <submittedName>
        <fullName evidence="11">Metalloenzyme, LuxS/M16 peptidase-like protein</fullName>
    </submittedName>
</protein>
<dbReference type="Pfam" id="PF16187">
    <property type="entry name" value="Peptidase_M16_M"/>
    <property type="match status" value="1"/>
</dbReference>
<evidence type="ECO:0000256" key="1">
    <source>
        <dbReference type="ARBA" id="ARBA00007261"/>
    </source>
</evidence>
<comment type="caution">
    <text evidence="11">The sequence shown here is derived from an EMBL/GenBank/DDBJ whole genome shotgun (WGS) entry which is preliminary data.</text>
</comment>
<reference evidence="11 12" key="1">
    <citation type="submission" date="2018-06" db="EMBL/GenBank/DDBJ databases">
        <title>Comparative genomics reveals the genomic features of Rhizophagus irregularis, R. cerebriforme, R. diaphanum and Gigaspora rosea, and their symbiotic lifestyle signature.</title>
        <authorList>
            <person name="Morin E."/>
            <person name="San Clemente H."/>
            <person name="Chen E.C.H."/>
            <person name="De La Providencia I."/>
            <person name="Hainaut M."/>
            <person name="Kuo A."/>
            <person name="Kohler A."/>
            <person name="Murat C."/>
            <person name="Tang N."/>
            <person name="Roy S."/>
            <person name="Loubradou J."/>
            <person name="Henrissat B."/>
            <person name="Grigoriev I.V."/>
            <person name="Corradi N."/>
            <person name="Roux C."/>
            <person name="Martin F.M."/>
        </authorList>
    </citation>
    <scope>NUCLEOTIDE SEQUENCE [LARGE SCALE GENOMIC DNA]</scope>
    <source>
        <strain evidence="11 12">DAOM 227022</strain>
    </source>
</reference>
<proteinExistence type="inferred from homology"/>
<dbReference type="GO" id="GO:0004222">
    <property type="term" value="F:metalloendopeptidase activity"/>
    <property type="evidence" value="ECO:0007669"/>
    <property type="project" value="InterPro"/>
</dbReference>
<dbReference type="GO" id="GO:0005829">
    <property type="term" value="C:cytosol"/>
    <property type="evidence" value="ECO:0007669"/>
    <property type="project" value="TreeGrafter"/>
</dbReference>
<evidence type="ECO:0000256" key="7">
    <source>
        <dbReference type="RuleBase" id="RU004447"/>
    </source>
</evidence>
<dbReference type="GO" id="GO:0043171">
    <property type="term" value="P:peptide catabolic process"/>
    <property type="evidence" value="ECO:0007669"/>
    <property type="project" value="TreeGrafter"/>
</dbReference>
<keyword evidence="6" id="KW-0482">Metalloprotease</keyword>
<comment type="similarity">
    <text evidence="1 7">Belongs to the peptidase M16 family.</text>
</comment>
<dbReference type="InterPro" id="IPR011765">
    <property type="entry name" value="Pept_M16_N"/>
</dbReference>
<keyword evidence="2" id="KW-0645">Protease</keyword>
<dbReference type="FunFam" id="3.30.830.10:FF:000004">
    <property type="entry name" value="Putative insulin-degrading enzyme"/>
    <property type="match status" value="1"/>
</dbReference>
<evidence type="ECO:0000313" key="11">
    <source>
        <dbReference type="EMBL" id="RIA91634.1"/>
    </source>
</evidence>
<evidence type="ECO:0000259" key="8">
    <source>
        <dbReference type="Pfam" id="PF00675"/>
    </source>
</evidence>
<sequence length="502" mass="57691">MATSTFKNLPTNFTISEDGNYAVLSVPIEKSDNDDRSYRLIRLSNELEALLIHDAKTDKSSAAMDVHVGHLSDPDNLQGLAHYCEHLLFLGTEKYPKENEYVDYLSKHSGRSNAFTSADCTNYYFEVGPDFLEGALDRFAQFFVAPLFDPNCVDREIHAVDSKYKKNLQLDGWRMRQLEKSLSNPKHPYSHFSTGNLETLKENPIKQGLNIRDELIKFHDKYYSANIMKLVVLGKESLDQLSQWVIEKFSAVKNKSIPIPTYDDSPLTENELSNQIFVNPVKDPTNYLSHLIGHEGVGSLLTLLKKKGWVNYLNAGYNGYIGFGFFNISIDLTESGLANYEDVVVHVFQYIEMLRQVGTQEWIYHEVKKMREISFRFKEKSVPSYYTSSLSNNMQLPCPRECILSTSLLREFNPQLISESLELLRYDKFVLRLASQSFTEFDQREKWYGTEYKTETLSDKLVQALKNIMTHSDLALPIPNEFIPNNFETNKTEILTVCLINS</sequence>
<dbReference type="Pfam" id="PF05193">
    <property type="entry name" value="Peptidase_M16_C"/>
    <property type="match status" value="1"/>
</dbReference>
<dbReference type="AlphaFoldDB" id="A0A397T9K4"/>